<dbReference type="InterPro" id="IPR013783">
    <property type="entry name" value="Ig-like_fold"/>
</dbReference>
<dbReference type="EMBL" id="JBHSHL010000017">
    <property type="protein sequence ID" value="MFC4804516.1"/>
    <property type="molecule type" value="Genomic_DNA"/>
</dbReference>
<keyword evidence="3" id="KW-1185">Reference proteome</keyword>
<sequence length="721" mass="78645">MKKNRIIAWILILLLLAGVALPTLIQFGLNLTGVVYADSTNKLQISFVGGSVLKNNSSQENLVFQVKNFSDTDYQDVKLRVVDAQTSSIILADSEEFSIGKKSGTNIPSTQIQVPVNTLNLDHGADYVFSVRLIASSSGSNVSTATDPNGSSYLYHNDVIFSGTGTGDTTIGKYSFTVLDSDIPIDKPQEKQYIPNVKLSISIPQNGLVAGHVNTVRVKGKNRGNSILSEMKLGISGLPEGVSLSNQAVKQEVDGIRIGDEKSAEFRLFIKDTVKSGNYPITITGEGKLPNQTSFSTEEVVYLNIKGEEKDEKTGTLVIRNVSVPNNAKAGSDFTLSFEVANVGHSEVKNIKISTEATEGVVNKTRGIFVEEKIASGQSKKYSVTFFSSTKTEPKNYPIKIMVEQVSAKEGEEPFVPSSQYAGVYIFGGGEKKEEEEKNDGVKNPQIMVESYDFGGIDVKAGEEFVLDLGLANTSQKMLRNIKVSLSADNGIFVPVNTSNSFFIGSMAPNQRIGKRIRFATKPSAEQQTFGINVDMTYEDTKGNALTAKDIISVPVVQKTKLNIGEVNIPHEGAFAGQPSPVSVTFYNMGKTVLSNLFVTAKGDFELEDKNGYFVGNMETGKSDSYDFNVIVEKPGEAKGTLTFTFEDVSGEIQTITKDFVITVNEMIPVDEGPEEPIEEPKNNRWKIGGGIGGLLLLILFGLWLRKRHKRKKEKELTIDE</sequence>
<keyword evidence="1" id="KW-0812">Transmembrane</keyword>
<evidence type="ECO:0000313" key="3">
    <source>
        <dbReference type="Proteomes" id="UP001595916"/>
    </source>
</evidence>
<dbReference type="RefSeq" id="WP_379788026.1">
    <property type="nucleotide sequence ID" value="NZ_JBHSHL010000017.1"/>
</dbReference>
<accession>A0ABV9QPC3</accession>
<comment type="caution">
    <text evidence="2">The sequence shown here is derived from an EMBL/GenBank/DDBJ whole genome shotgun (WGS) entry which is preliminary data.</text>
</comment>
<dbReference type="Proteomes" id="UP001595916">
    <property type="component" value="Unassembled WGS sequence"/>
</dbReference>
<proteinExistence type="predicted"/>
<dbReference type="PANTHER" id="PTHR35902">
    <property type="entry name" value="S-LAYER DOMAIN-LIKE PROTEIN-RELATED"/>
    <property type="match status" value="1"/>
</dbReference>
<evidence type="ECO:0000313" key="2">
    <source>
        <dbReference type="EMBL" id="MFC4804516.1"/>
    </source>
</evidence>
<gene>
    <name evidence="2" type="ORF">ACFO4R_05405</name>
</gene>
<dbReference type="Gene3D" id="2.60.40.10">
    <property type="entry name" value="Immunoglobulins"/>
    <property type="match status" value="2"/>
</dbReference>
<name>A0ABV9QPC3_9FIRM</name>
<organism evidence="2 3">
    <name type="scientific">Filifactor villosus</name>
    <dbReference type="NCBI Taxonomy" id="29374"/>
    <lineage>
        <taxon>Bacteria</taxon>
        <taxon>Bacillati</taxon>
        <taxon>Bacillota</taxon>
        <taxon>Clostridia</taxon>
        <taxon>Peptostreptococcales</taxon>
        <taxon>Filifactoraceae</taxon>
        <taxon>Filifactor</taxon>
    </lineage>
</organism>
<protein>
    <submittedName>
        <fullName evidence="2">COG1361 S-layer family protein</fullName>
    </submittedName>
</protein>
<keyword evidence="1" id="KW-0472">Membrane</keyword>
<evidence type="ECO:0000256" key="1">
    <source>
        <dbReference type="SAM" id="Phobius"/>
    </source>
</evidence>
<feature type="transmembrane region" description="Helical" evidence="1">
    <location>
        <begin position="686"/>
        <end position="705"/>
    </location>
</feature>
<reference evidence="3" key="1">
    <citation type="journal article" date="2019" name="Int. J. Syst. Evol. Microbiol.">
        <title>The Global Catalogue of Microorganisms (GCM) 10K type strain sequencing project: providing services to taxonomists for standard genome sequencing and annotation.</title>
        <authorList>
            <consortium name="The Broad Institute Genomics Platform"/>
            <consortium name="The Broad Institute Genome Sequencing Center for Infectious Disease"/>
            <person name="Wu L."/>
            <person name="Ma J."/>
        </authorList>
    </citation>
    <scope>NUCLEOTIDE SEQUENCE [LARGE SCALE GENOMIC DNA]</scope>
    <source>
        <strain evidence="3">CCUG 46385</strain>
    </source>
</reference>
<keyword evidence="1" id="KW-1133">Transmembrane helix</keyword>